<keyword evidence="2" id="KW-1003">Cell membrane</keyword>
<dbReference type="InterPro" id="IPR001123">
    <property type="entry name" value="LeuE-type"/>
</dbReference>
<evidence type="ECO:0000256" key="6">
    <source>
        <dbReference type="SAM" id="Phobius"/>
    </source>
</evidence>
<gene>
    <name evidence="7" type="ORF">PAMC26510_07485</name>
</gene>
<comment type="subcellular location">
    <subcellularLocation>
        <location evidence="1">Cell membrane</location>
        <topology evidence="1">Multi-pass membrane protein</topology>
    </subcellularLocation>
</comment>
<keyword evidence="3 6" id="KW-0812">Transmembrane</keyword>
<organism evidence="7 8">
    <name type="scientific">Caballeronia sordidicola</name>
    <name type="common">Burkholderia sordidicola</name>
    <dbReference type="NCBI Taxonomy" id="196367"/>
    <lineage>
        <taxon>Bacteria</taxon>
        <taxon>Pseudomonadati</taxon>
        <taxon>Pseudomonadota</taxon>
        <taxon>Betaproteobacteria</taxon>
        <taxon>Burkholderiales</taxon>
        <taxon>Burkholderiaceae</taxon>
        <taxon>Caballeronia</taxon>
    </lineage>
</organism>
<comment type="caution">
    <text evidence="7">The sequence shown here is derived from an EMBL/GenBank/DDBJ whole genome shotgun (WGS) entry which is preliminary data.</text>
</comment>
<dbReference type="PANTHER" id="PTHR30086:SF20">
    <property type="entry name" value="ARGININE EXPORTER PROTEIN ARGO-RELATED"/>
    <property type="match status" value="1"/>
</dbReference>
<reference evidence="7 8" key="1">
    <citation type="submission" date="2017-03" db="EMBL/GenBank/DDBJ databases">
        <title>Genome analysis of strain PAMC 26510.</title>
        <authorList>
            <person name="Oh H.-M."/>
            <person name="Yang J.-A."/>
        </authorList>
    </citation>
    <scope>NUCLEOTIDE SEQUENCE [LARGE SCALE GENOMIC DNA]</scope>
    <source>
        <strain evidence="7 8">PAMC 26510</strain>
    </source>
</reference>
<protein>
    <submittedName>
        <fullName evidence="7">Lysine exporter protein (LYSE/YGGA)</fullName>
    </submittedName>
</protein>
<dbReference type="PANTHER" id="PTHR30086">
    <property type="entry name" value="ARGININE EXPORTER PROTEIN ARGO"/>
    <property type="match status" value="1"/>
</dbReference>
<keyword evidence="5 6" id="KW-0472">Membrane</keyword>
<proteinExistence type="predicted"/>
<feature type="transmembrane region" description="Helical" evidence="6">
    <location>
        <begin position="58"/>
        <end position="86"/>
    </location>
</feature>
<dbReference type="GO" id="GO:0015171">
    <property type="term" value="F:amino acid transmembrane transporter activity"/>
    <property type="evidence" value="ECO:0007669"/>
    <property type="project" value="TreeGrafter"/>
</dbReference>
<evidence type="ECO:0000256" key="3">
    <source>
        <dbReference type="ARBA" id="ARBA00022692"/>
    </source>
</evidence>
<dbReference type="GO" id="GO:0005886">
    <property type="term" value="C:plasma membrane"/>
    <property type="evidence" value="ECO:0007669"/>
    <property type="project" value="UniProtKB-SubCell"/>
</dbReference>
<sequence>MIRSDGHVVDRAVSFWRVPLGALLLRGIMTNVTNPKVLLFYVAFLPQFVETSSPQKTAAFFVLGSVMVLLGFLNDSVVACCAAMVAHSLRRRSIVSRWLNRVIGATFVGMGIRLAAATRQTIDCREKPKRRSYNLAGIRSAQHN</sequence>
<keyword evidence="4 6" id="KW-1133">Transmembrane helix</keyword>
<name>A0A242N2Z3_CABSO</name>
<evidence type="ECO:0000256" key="5">
    <source>
        <dbReference type="ARBA" id="ARBA00023136"/>
    </source>
</evidence>
<dbReference type="AlphaFoldDB" id="A0A242N2Z3"/>
<accession>A0A242N2Z3</accession>
<dbReference type="Pfam" id="PF01810">
    <property type="entry name" value="LysE"/>
    <property type="match status" value="1"/>
</dbReference>
<evidence type="ECO:0000313" key="8">
    <source>
        <dbReference type="Proteomes" id="UP000194546"/>
    </source>
</evidence>
<evidence type="ECO:0000256" key="4">
    <source>
        <dbReference type="ARBA" id="ARBA00022989"/>
    </source>
</evidence>
<evidence type="ECO:0000256" key="2">
    <source>
        <dbReference type="ARBA" id="ARBA00022475"/>
    </source>
</evidence>
<dbReference type="EMBL" id="NBTY01000049">
    <property type="protein sequence ID" value="OTP77942.1"/>
    <property type="molecule type" value="Genomic_DNA"/>
</dbReference>
<evidence type="ECO:0000313" key="7">
    <source>
        <dbReference type="EMBL" id="OTP77942.1"/>
    </source>
</evidence>
<dbReference type="Proteomes" id="UP000194546">
    <property type="component" value="Unassembled WGS sequence"/>
</dbReference>
<evidence type="ECO:0000256" key="1">
    <source>
        <dbReference type="ARBA" id="ARBA00004651"/>
    </source>
</evidence>